<dbReference type="EMBL" id="MWWU01000002">
    <property type="protein sequence ID" value="OZG56456.1"/>
    <property type="molecule type" value="Genomic_DNA"/>
</dbReference>
<dbReference type="Pfam" id="PF00912">
    <property type="entry name" value="Transgly"/>
    <property type="match status" value="1"/>
</dbReference>
<sequence length="702" mass="76448">MTSMKKTQRMTFRRFLILLLAFIVLCVGGGVATSGYLIPLVWGLNKSVEAAKSQMVAGESVSMDLTALPQMSKIYAGDGKTLLAQFYTQNRQVVALKDISDKMQKAVVAREDRRFLDHSGIDPQGIARAFVNTYIKKGDTQGGSTLTQQYVKNVLMDQALSAGDPITAYHAREETISRKLREMLIAIQLEKDHSKAEILQGYLNIAQFGVNTYGVQTAAQRYFSKNAKDLNLREAATIAAVTKNPAHYDPTVDPEQSEFQRNIVLNQMEKYGFATPEEVKDAKSVSVKDSLHPSTVQIGCQTAGNAAYFCDYVVRTIMTNPVFGKTAADRRRLLYQGGLRIYTTLDVTAQNDAYNAMVRHLPIGDPSGLAIMMAAVRPGTGEILAMAQNRNYTAGGGDDNSTSINYAVGQELGGGTGFGIGSTFKPINLVAWMMSGRKITQPLKTSMYYPINSFACSTKKFGTWHVQNAFGTTVNPETPLHALNFSHNTTQASMGQIMGLCQVGKAMEALGYQNAMTSEQDVMKNLEPTMLIGTKNTSPLSMATAYATIAARGKRCTPIAISKMYGPDGKEMRIPSANCTQTLDPDLAETAAYAMNKNVTAGIANMAQLADGRMTYAKTGTNEDISISGGGFIPQLSAFVLVSNPKGYVPIANMRINGVYRGYWDGANLPIPAWKDFMDTYIRDAHIPAENSLGKTPSSKYF</sequence>
<keyword evidence="3 16" id="KW-0121">Carboxypeptidase</keyword>
<evidence type="ECO:0000256" key="3">
    <source>
        <dbReference type="ARBA" id="ARBA00022645"/>
    </source>
</evidence>
<dbReference type="GO" id="GO:0008658">
    <property type="term" value="F:penicillin binding"/>
    <property type="evidence" value="ECO:0007669"/>
    <property type="project" value="InterPro"/>
</dbReference>
<protein>
    <submittedName>
        <fullName evidence="16">Carboxypeptidase</fullName>
    </submittedName>
</protein>
<keyword evidence="17" id="KW-1185">Reference proteome</keyword>
<reference evidence="16 17" key="1">
    <citation type="journal article" date="2017" name="BMC Genomics">
        <title>Comparative genomic and phylogenomic analyses of the Bifidobacteriaceae family.</title>
        <authorList>
            <person name="Lugli G.A."/>
            <person name="Milani C."/>
            <person name="Turroni F."/>
            <person name="Duranti S."/>
            <person name="Mancabelli L."/>
            <person name="Mangifesta M."/>
            <person name="Ferrario C."/>
            <person name="Modesto M."/>
            <person name="Mattarelli P."/>
            <person name="Jiri K."/>
            <person name="van Sinderen D."/>
            <person name="Ventura M."/>
        </authorList>
    </citation>
    <scope>NUCLEOTIDE SEQUENCE [LARGE SCALE GENOMIC DNA]</scope>
    <source>
        <strain evidence="16 17">LMG 21773</strain>
    </source>
</reference>
<accession>A0A261FC34</accession>
<proteinExistence type="inferred from homology"/>
<evidence type="ECO:0000256" key="4">
    <source>
        <dbReference type="ARBA" id="ARBA00022670"/>
    </source>
</evidence>
<comment type="caution">
    <text evidence="16">The sequence shown here is derived from an EMBL/GenBank/DDBJ whole genome shotgun (WGS) entry which is preliminary data.</text>
</comment>
<dbReference type="GO" id="GO:0006508">
    <property type="term" value="P:proteolysis"/>
    <property type="evidence" value="ECO:0007669"/>
    <property type="project" value="UniProtKB-KW"/>
</dbReference>
<feature type="domain" description="Glycosyl transferase family 51" evidence="15">
    <location>
        <begin position="82"/>
        <end position="269"/>
    </location>
</feature>
<dbReference type="InterPro" id="IPR050396">
    <property type="entry name" value="Glycosyltr_51/Transpeptidase"/>
</dbReference>
<dbReference type="InterPro" id="IPR036950">
    <property type="entry name" value="PBP_transglycosylase"/>
</dbReference>
<evidence type="ECO:0000259" key="14">
    <source>
        <dbReference type="Pfam" id="PF00905"/>
    </source>
</evidence>
<dbReference type="Gene3D" id="1.10.3810.10">
    <property type="entry name" value="Biosynthetic peptidoglycan transglycosylase-like"/>
    <property type="match status" value="1"/>
</dbReference>
<dbReference type="GO" id="GO:0008360">
    <property type="term" value="P:regulation of cell shape"/>
    <property type="evidence" value="ECO:0007669"/>
    <property type="project" value="UniProtKB-KW"/>
</dbReference>
<dbReference type="Pfam" id="PF00905">
    <property type="entry name" value="Transpeptidase"/>
    <property type="match status" value="1"/>
</dbReference>
<evidence type="ECO:0000256" key="5">
    <source>
        <dbReference type="ARBA" id="ARBA00022676"/>
    </source>
</evidence>
<dbReference type="Proteomes" id="UP000228976">
    <property type="component" value="Unassembled WGS sequence"/>
</dbReference>
<comment type="catalytic activity">
    <reaction evidence="12">
        <text>Preferential cleavage: (Ac)2-L-Lys-D-Ala-|-D-Ala. Also transpeptidation of peptidyl-alanyl moieties that are N-acyl substituents of D-alanine.</text>
        <dbReference type="EC" id="3.4.16.4"/>
    </reaction>
</comment>
<keyword evidence="5" id="KW-0328">Glycosyltransferase</keyword>
<evidence type="ECO:0000256" key="7">
    <source>
        <dbReference type="ARBA" id="ARBA00022801"/>
    </source>
</evidence>
<keyword evidence="8" id="KW-0133">Cell shape</keyword>
<evidence type="ECO:0000256" key="13">
    <source>
        <dbReference type="ARBA" id="ARBA00049902"/>
    </source>
</evidence>
<dbReference type="InterPro" id="IPR001460">
    <property type="entry name" value="PCN-bd_Tpept"/>
</dbReference>
<name>A0A261FC34_9BIFI</name>
<evidence type="ECO:0000256" key="10">
    <source>
        <dbReference type="ARBA" id="ARBA00023268"/>
    </source>
</evidence>
<dbReference type="PANTHER" id="PTHR32282">
    <property type="entry name" value="BINDING PROTEIN TRANSPEPTIDASE, PUTATIVE-RELATED"/>
    <property type="match status" value="1"/>
</dbReference>
<dbReference type="InterPro" id="IPR023346">
    <property type="entry name" value="Lysozyme-like_dom_sf"/>
</dbReference>
<evidence type="ECO:0000256" key="8">
    <source>
        <dbReference type="ARBA" id="ARBA00022960"/>
    </source>
</evidence>
<keyword evidence="6" id="KW-0808">Transferase</keyword>
<dbReference type="GO" id="GO:0008955">
    <property type="term" value="F:peptidoglycan glycosyltransferase activity"/>
    <property type="evidence" value="ECO:0007669"/>
    <property type="project" value="UniProtKB-EC"/>
</dbReference>
<dbReference type="SUPFAM" id="SSF53955">
    <property type="entry name" value="Lysozyme-like"/>
    <property type="match status" value="1"/>
</dbReference>
<dbReference type="InterPro" id="IPR012338">
    <property type="entry name" value="Beta-lactam/transpept-like"/>
</dbReference>
<evidence type="ECO:0000256" key="9">
    <source>
        <dbReference type="ARBA" id="ARBA00022984"/>
    </source>
</evidence>
<comment type="catalytic activity">
    <reaction evidence="13">
        <text>[GlcNAc-(1-&gt;4)-Mur2Ac(oyl-L-Ala-gamma-D-Glu-L-Lys-D-Ala-D-Ala)](n)-di-trans,octa-cis-undecaprenyl diphosphate + beta-D-GlcNAc-(1-&gt;4)-Mur2Ac(oyl-L-Ala-gamma-D-Glu-L-Lys-D-Ala-D-Ala)-di-trans,octa-cis-undecaprenyl diphosphate = [GlcNAc-(1-&gt;4)-Mur2Ac(oyl-L-Ala-gamma-D-Glu-L-Lys-D-Ala-D-Ala)](n+1)-di-trans,octa-cis-undecaprenyl diphosphate + di-trans,octa-cis-undecaprenyl diphosphate + H(+)</text>
        <dbReference type="Rhea" id="RHEA:23708"/>
        <dbReference type="Rhea" id="RHEA-COMP:9602"/>
        <dbReference type="Rhea" id="RHEA-COMP:9603"/>
        <dbReference type="ChEBI" id="CHEBI:15378"/>
        <dbReference type="ChEBI" id="CHEBI:58405"/>
        <dbReference type="ChEBI" id="CHEBI:60033"/>
        <dbReference type="ChEBI" id="CHEBI:78435"/>
        <dbReference type="EC" id="2.4.99.28"/>
    </reaction>
</comment>
<gene>
    <name evidence="16" type="ORF">AEAE_0944</name>
</gene>
<evidence type="ECO:0000256" key="11">
    <source>
        <dbReference type="ARBA" id="ARBA00023316"/>
    </source>
</evidence>
<evidence type="ECO:0000256" key="1">
    <source>
        <dbReference type="ARBA" id="ARBA00007090"/>
    </source>
</evidence>
<evidence type="ECO:0000256" key="2">
    <source>
        <dbReference type="ARBA" id="ARBA00007739"/>
    </source>
</evidence>
<dbReference type="FunFam" id="1.10.3810.10:FF:000001">
    <property type="entry name" value="Penicillin-binding protein 1A"/>
    <property type="match status" value="1"/>
</dbReference>
<dbReference type="InterPro" id="IPR001264">
    <property type="entry name" value="Glyco_trans_51"/>
</dbReference>
<keyword evidence="7" id="KW-0378">Hydrolase</keyword>
<evidence type="ECO:0000256" key="12">
    <source>
        <dbReference type="ARBA" id="ARBA00034000"/>
    </source>
</evidence>
<evidence type="ECO:0000259" key="15">
    <source>
        <dbReference type="Pfam" id="PF00912"/>
    </source>
</evidence>
<keyword evidence="4" id="KW-0645">Protease</keyword>
<keyword evidence="10" id="KW-0511">Multifunctional enzyme</keyword>
<feature type="domain" description="Penicillin-binding protein transpeptidase" evidence="14">
    <location>
        <begin position="374"/>
        <end position="627"/>
    </location>
</feature>
<dbReference type="SUPFAM" id="SSF56601">
    <property type="entry name" value="beta-lactamase/transpeptidase-like"/>
    <property type="match status" value="1"/>
</dbReference>
<dbReference type="Gene3D" id="3.40.710.10">
    <property type="entry name" value="DD-peptidase/beta-lactamase superfamily"/>
    <property type="match status" value="1"/>
</dbReference>
<evidence type="ECO:0000313" key="16">
    <source>
        <dbReference type="EMBL" id="OZG56456.1"/>
    </source>
</evidence>
<dbReference type="GO" id="GO:0071555">
    <property type="term" value="P:cell wall organization"/>
    <property type="evidence" value="ECO:0007669"/>
    <property type="project" value="UniProtKB-KW"/>
</dbReference>
<dbReference type="PANTHER" id="PTHR32282:SF33">
    <property type="entry name" value="PEPTIDOGLYCAN GLYCOSYLTRANSFERASE"/>
    <property type="match status" value="1"/>
</dbReference>
<organism evidence="16 17">
    <name type="scientific">Aeriscardovia aeriphila</name>
    <dbReference type="NCBI Taxonomy" id="218139"/>
    <lineage>
        <taxon>Bacteria</taxon>
        <taxon>Bacillati</taxon>
        <taxon>Actinomycetota</taxon>
        <taxon>Actinomycetes</taxon>
        <taxon>Bifidobacteriales</taxon>
        <taxon>Bifidobacteriaceae</taxon>
        <taxon>Aeriscardovia</taxon>
    </lineage>
</organism>
<keyword evidence="11" id="KW-0961">Cell wall biogenesis/degradation</keyword>
<dbReference type="AlphaFoldDB" id="A0A261FC34"/>
<evidence type="ECO:0000313" key="17">
    <source>
        <dbReference type="Proteomes" id="UP000228976"/>
    </source>
</evidence>
<comment type="similarity">
    <text evidence="2">In the N-terminal section; belongs to the glycosyltransferase 51 family.</text>
</comment>
<comment type="similarity">
    <text evidence="1">In the C-terminal section; belongs to the transpeptidase family.</text>
</comment>
<evidence type="ECO:0000256" key="6">
    <source>
        <dbReference type="ARBA" id="ARBA00022679"/>
    </source>
</evidence>
<dbReference type="GO" id="GO:0009252">
    <property type="term" value="P:peptidoglycan biosynthetic process"/>
    <property type="evidence" value="ECO:0007669"/>
    <property type="project" value="UniProtKB-KW"/>
</dbReference>
<dbReference type="GO" id="GO:0030288">
    <property type="term" value="C:outer membrane-bounded periplasmic space"/>
    <property type="evidence" value="ECO:0007669"/>
    <property type="project" value="TreeGrafter"/>
</dbReference>
<dbReference type="GO" id="GO:0009002">
    <property type="term" value="F:serine-type D-Ala-D-Ala carboxypeptidase activity"/>
    <property type="evidence" value="ECO:0007669"/>
    <property type="project" value="UniProtKB-EC"/>
</dbReference>
<keyword evidence="9" id="KW-0573">Peptidoglycan synthesis</keyword>